<feature type="region of interest" description="Disordered" evidence="1">
    <location>
        <begin position="1"/>
        <end position="34"/>
    </location>
</feature>
<proteinExistence type="predicted"/>
<protein>
    <submittedName>
        <fullName evidence="2">Uncharacterized protein</fullName>
    </submittedName>
</protein>
<gene>
    <name evidence="2" type="ORF">E2C01_025774</name>
</gene>
<organism evidence="2 3">
    <name type="scientific">Portunus trituberculatus</name>
    <name type="common">Swimming crab</name>
    <name type="synonym">Neptunus trituberculatus</name>
    <dbReference type="NCBI Taxonomy" id="210409"/>
    <lineage>
        <taxon>Eukaryota</taxon>
        <taxon>Metazoa</taxon>
        <taxon>Ecdysozoa</taxon>
        <taxon>Arthropoda</taxon>
        <taxon>Crustacea</taxon>
        <taxon>Multicrustacea</taxon>
        <taxon>Malacostraca</taxon>
        <taxon>Eumalacostraca</taxon>
        <taxon>Eucarida</taxon>
        <taxon>Decapoda</taxon>
        <taxon>Pleocyemata</taxon>
        <taxon>Brachyura</taxon>
        <taxon>Eubrachyura</taxon>
        <taxon>Portunoidea</taxon>
        <taxon>Portunidae</taxon>
        <taxon>Portuninae</taxon>
        <taxon>Portunus</taxon>
    </lineage>
</organism>
<sequence length="142" mass="15915">MDAETGWLKDDGRMTGRVLQKRKEKERGGREGEGVSMYSRRKWTIIVAVLSRLPSTPFQPSLVEVRLTYTPQHKQGSGPALPTLFLADPSPSAAVESEHIESHVTSSNSGNVKLSARRLVMSRLLPSFRPSVWRRDAQHVHN</sequence>
<evidence type="ECO:0000313" key="3">
    <source>
        <dbReference type="Proteomes" id="UP000324222"/>
    </source>
</evidence>
<accession>A0A5B7EHD7</accession>
<evidence type="ECO:0000313" key="2">
    <source>
        <dbReference type="EMBL" id="MPC32463.1"/>
    </source>
</evidence>
<dbReference type="EMBL" id="VSRR010002631">
    <property type="protein sequence ID" value="MPC32463.1"/>
    <property type="molecule type" value="Genomic_DNA"/>
</dbReference>
<keyword evidence="3" id="KW-1185">Reference proteome</keyword>
<feature type="compositionally biased region" description="Basic and acidic residues" evidence="1">
    <location>
        <begin position="21"/>
        <end position="33"/>
    </location>
</feature>
<reference evidence="2 3" key="1">
    <citation type="submission" date="2019-05" db="EMBL/GenBank/DDBJ databases">
        <title>Another draft genome of Portunus trituberculatus and its Hox gene families provides insights of decapod evolution.</title>
        <authorList>
            <person name="Jeong J.-H."/>
            <person name="Song I."/>
            <person name="Kim S."/>
            <person name="Choi T."/>
            <person name="Kim D."/>
            <person name="Ryu S."/>
            <person name="Kim W."/>
        </authorList>
    </citation>
    <scope>NUCLEOTIDE SEQUENCE [LARGE SCALE GENOMIC DNA]</scope>
    <source>
        <tissue evidence="2">Muscle</tissue>
    </source>
</reference>
<dbReference type="Proteomes" id="UP000324222">
    <property type="component" value="Unassembled WGS sequence"/>
</dbReference>
<comment type="caution">
    <text evidence="2">The sequence shown here is derived from an EMBL/GenBank/DDBJ whole genome shotgun (WGS) entry which is preliminary data.</text>
</comment>
<name>A0A5B7EHD7_PORTR</name>
<dbReference type="AlphaFoldDB" id="A0A5B7EHD7"/>
<evidence type="ECO:0000256" key="1">
    <source>
        <dbReference type="SAM" id="MobiDB-lite"/>
    </source>
</evidence>